<feature type="transmembrane region" description="Helical" evidence="1">
    <location>
        <begin position="54"/>
        <end position="73"/>
    </location>
</feature>
<dbReference type="EMBL" id="BFAA01019046">
    <property type="protein sequence ID" value="GCB81706.1"/>
    <property type="molecule type" value="Genomic_DNA"/>
</dbReference>
<gene>
    <name evidence="2" type="ORF">scyTo_0021445</name>
</gene>
<keyword evidence="1" id="KW-0812">Transmembrane</keyword>
<protein>
    <recommendedName>
        <fullName evidence="4">ER membrane protein complex subunit 1</fullName>
    </recommendedName>
</protein>
<evidence type="ECO:0000313" key="3">
    <source>
        <dbReference type="Proteomes" id="UP000288216"/>
    </source>
</evidence>
<sequence>KANYFVTPQSLRREKLPLLVSQFGRGSFIVSSEPENSTRILASSKDVYKVGDRIMMLFPHIVMMGFLMLPLALTGGECTDRNPA</sequence>
<feature type="non-terminal residue" evidence="2">
    <location>
        <position position="84"/>
    </location>
</feature>
<dbReference type="Proteomes" id="UP000288216">
    <property type="component" value="Unassembled WGS sequence"/>
</dbReference>
<accession>A0A401Q8M0</accession>
<evidence type="ECO:0000256" key="1">
    <source>
        <dbReference type="SAM" id="Phobius"/>
    </source>
</evidence>
<keyword evidence="1" id="KW-1133">Transmembrane helix</keyword>
<evidence type="ECO:0000313" key="2">
    <source>
        <dbReference type="EMBL" id="GCB81706.1"/>
    </source>
</evidence>
<organism evidence="2 3">
    <name type="scientific">Scyliorhinus torazame</name>
    <name type="common">Cloudy catshark</name>
    <name type="synonym">Catulus torazame</name>
    <dbReference type="NCBI Taxonomy" id="75743"/>
    <lineage>
        <taxon>Eukaryota</taxon>
        <taxon>Metazoa</taxon>
        <taxon>Chordata</taxon>
        <taxon>Craniata</taxon>
        <taxon>Vertebrata</taxon>
        <taxon>Chondrichthyes</taxon>
        <taxon>Elasmobranchii</taxon>
        <taxon>Galeomorphii</taxon>
        <taxon>Galeoidea</taxon>
        <taxon>Carcharhiniformes</taxon>
        <taxon>Scyliorhinidae</taxon>
        <taxon>Scyliorhinus</taxon>
    </lineage>
</organism>
<keyword evidence="3" id="KW-1185">Reference proteome</keyword>
<name>A0A401Q8M0_SCYTO</name>
<keyword evidence="1" id="KW-0472">Membrane</keyword>
<evidence type="ECO:0008006" key="4">
    <source>
        <dbReference type="Google" id="ProtNLM"/>
    </source>
</evidence>
<reference evidence="2 3" key="1">
    <citation type="journal article" date="2018" name="Nat. Ecol. Evol.">
        <title>Shark genomes provide insights into elasmobranch evolution and the origin of vertebrates.</title>
        <authorList>
            <person name="Hara Y"/>
            <person name="Yamaguchi K"/>
            <person name="Onimaru K"/>
            <person name="Kadota M"/>
            <person name="Koyanagi M"/>
            <person name="Keeley SD"/>
            <person name="Tatsumi K"/>
            <person name="Tanaka K"/>
            <person name="Motone F"/>
            <person name="Kageyama Y"/>
            <person name="Nozu R"/>
            <person name="Adachi N"/>
            <person name="Nishimura O"/>
            <person name="Nakagawa R"/>
            <person name="Tanegashima C"/>
            <person name="Kiyatake I"/>
            <person name="Matsumoto R"/>
            <person name="Murakumo K"/>
            <person name="Nishida K"/>
            <person name="Terakita A"/>
            <person name="Kuratani S"/>
            <person name="Sato K"/>
            <person name="Hyodo S Kuraku.S."/>
        </authorList>
    </citation>
    <scope>NUCLEOTIDE SEQUENCE [LARGE SCALE GENOMIC DNA]</scope>
</reference>
<feature type="non-terminal residue" evidence="2">
    <location>
        <position position="1"/>
    </location>
</feature>
<proteinExistence type="predicted"/>
<comment type="caution">
    <text evidence="2">The sequence shown here is derived from an EMBL/GenBank/DDBJ whole genome shotgun (WGS) entry which is preliminary data.</text>
</comment>
<dbReference type="OrthoDB" id="184109at2759"/>
<dbReference type="AlphaFoldDB" id="A0A401Q8M0"/>